<dbReference type="EMBL" id="CP042913">
    <property type="protein sequence ID" value="QEG32969.1"/>
    <property type="molecule type" value="Genomic_DNA"/>
</dbReference>
<evidence type="ECO:0000313" key="1">
    <source>
        <dbReference type="EMBL" id="QEG32969.1"/>
    </source>
</evidence>
<protein>
    <submittedName>
        <fullName evidence="1">Uncharacterized protein</fullName>
    </submittedName>
</protein>
<gene>
    <name evidence="1" type="ORF">Pr1d_02300</name>
</gene>
<keyword evidence="2" id="KW-1185">Reference proteome</keyword>
<organism evidence="1 2">
    <name type="scientific">Bythopirellula goksoeyrii</name>
    <dbReference type="NCBI Taxonomy" id="1400387"/>
    <lineage>
        <taxon>Bacteria</taxon>
        <taxon>Pseudomonadati</taxon>
        <taxon>Planctomycetota</taxon>
        <taxon>Planctomycetia</taxon>
        <taxon>Pirellulales</taxon>
        <taxon>Lacipirellulaceae</taxon>
        <taxon>Bythopirellula</taxon>
    </lineage>
</organism>
<accession>A0A5B9Q5M1</accession>
<dbReference type="Proteomes" id="UP000323917">
    <property type="component" value="Chromosome"/>
</dbReference>
<evidence type="ECO:0000313" key="2">
    <source>
        <dbReference type="Proteomes" id="UP000323917"/>
    </source>
</evidence>
<reference evidence="1 2" key="1">
    <citation type="submission" date="2019-08" db="EMBL/GenBank/DDBJ databases">
        <title>Deep-cultivation of Planctomycetes and their phenomic and genomic characterization uncovers novel biology.</title>
        <authorList>
            <person name="Wiegand S."/>
            <person name="Jogler M."/>
            <person name="Boedeker C."/>
            <person name="Pinto D."/>
            <person name="Vollmers J."/>
            <person name="Rivas-Marin E."/>
            <person name="Kohn T."/>
            <person name="Peeters S.H."/>
            <person name="Heuer A."/>
            <person name="Rast P."/>
            <person name="Oberbeckmann S."/>
            <person name="Bunk B."/>
            <person name="Jeske O."/>
            <person name="Meyerdierks A."/>
            <person name="Storesund J.E."/>
            <person name="Kallscheuer N."/>
            <person name="Luecker S."/>
            <person name="Lage O.M."/>
            <person name="Pohl T."/>
            <person name="Merkel B.J."/>
            <person name="Hornburger P."/>
            <person name="Mueller R.-W."/>
            <person name="Bruemmer F."/>
            <person name="Labrenz M."/>
            <person name="Spormann A.M."/>
            <person name="Op den Camp H."/>
            <person name="Overmann J."/>
            <person name="Amann R."/>
            <person name="Jetten M.S.M."/>
            <person name="Mascher T."/>
            <person name="Medema M.H."/>
            <person name="Devos D.P."/>
            <person name="Kaster A.-K."/>
            <person name="Ovreas L."/>
            <person name="Rohde M."/>
            <person name="Galperin M.Y."/>
            <person name="Jogler C."/>
        </authorList>
    </citation>
    <scope>NUCLEOTIDE SEQUENCE [LARGE SCALE GENOMIC DNA]</scope>
    <source>
        <strain evidence="1 2">Pr1d</strain>
    </source>
</reference>
<name>A0A5B9Q5M1_9BACT</name>
<sequence length="34" mass="3905">MAIGMALAARIDHLPMTSDIPPDRYKLLRFVIYD</sequence>
<proteinExistence type="predicted"/>
<dbReference type="KEGG" id="bgok:Pr1d_02300"/>
<dbReference type="AlphaFoldDB" id="A0A5B9Q5M1"/>